<feature type="non-terminal residue" evidence="2">
    <location>
        <position position="97"/>
    </location>
</feature>
<reference evidence="2" key="1">
    <citation type="submission" date="2020-02" db="EMBL/GenBank/DDBJ databases">
        <authorList>
            <person name="Meier V. D."/>
        </authorList>
    </citation>
    <scope>NUCLEOTIDE SEQUENCE</scope>
    <source>
        <strain evidence="2">AVDCRST_MAG78</strain>
    </source>
</reference>
<feature type="non-terminal residue" evidence="2">
    <location>
        <position position="1"/>
    </location>
</feature>
<sequence length="97" mass="10732">DGGALPEVRRSRLGWPERRAVQEGGLGRCAGRTPLSGRGSDQRFSGGRARRPVPAILLRAARRWLVSGSPLRLRRRRSPPAAQRHTLLQSAPRRVPL</sequence>
<feature type="region of interest" description="Disordered" evidence="1">
    <location>
        <begin position="27"/>
        <end position="48"/>
    </location>
</feature>
<accession>A0A6J4QQQ2</accession>
<proteinExistence type="predicted"/>
<dbReference type="AlphaFoldDB" id="A0A6J4QQQ2"/>
<organism evidence="2">
    <name type="scientific">uncultured Rubrobacteraceae bacterium</name>
    <dbReference type="NCBI Taxonomy" id="349277"/>
    <lineage>
        <taxon>Bacteria</taxon>
        <taxon>Bacillati</taxon>
        <taxon>Actinomycetota</taxon>
        <taxon>Rubrobacteria</taxon>
        <taxon>Rubrobacterales</taxon>
        <taxon>Rubrobacteraceae</taxon>
        <taxon>environmental samples</taxon>
    </lineage>
</organism>
<gene>
    <name evidence="2" type="ORF">AVDCRST_MAG78-3045</name>
</gene>
<name>A0A6J4QQQ2_9ACTN</name>
<feature type="region of interest" description="Disordered" evidence="1">
    <location>
        <begin position="72"/>
        <end position="97"/>
    </location>
</feature>
<dbReference type="EMBL" id="CADCVB010000201">
    <property type="protein sequence ID" value="CAA9447736.1"/>
    <property type="molecule type" value="Genomic_DNA"/>
</dbReference>
<protein>
    <submittedName>
        <fullName evidence="2">Uncharacterized protein</fullName>
    </submittedName>
</protein>
<evidence type="ECO:0000256" key="1">
    <source>
        <dbReference type="SAM" id="MobiDB-lite"/>
    </source>
</evidence>
<evidence type="ECO:0000313" key="2">
    <source>
        <dbReference type="EMBL" id="CAA9447736.1"/>
    </source>
</evidence>